<dbReference type="Proteomes" id="UP000199093">
    <property type="component" value="Unassembled WGS sequence"/>
</dbReference>
<accession>A0A1G8P2P6</accession>
<dbReference type="InterPro" id="IPR008145">
    <property type="entry name" value="GK/Ca_channel_bsu"/>
</dbReference>
<proteinExistence type="inferred from homology"/>
<gene>
    <name evidence="6" type="primary">phnN</name>
    <name evidence="8" type="ORF">SAMN04487993_1011105</name>
</gene>
<organism evidence="8 9">
    <name type="scientific">Salipiger marinus</name>
    <dbReference type="NCBI Taxonomy" id="555512"/>
    <lineage>
        <taxon>Bacteria</taxon>
        <taxon>Pseudomonadati</taxon>
        <taxon>Pseudomonadota</taxon>
        <taxon>Alphaproteobacteria</taxon>
        <taxon>Rhodobacterales</taxon>
        <taxon>Roseobacteraceae</taxon>
        <taxon>Salipiger</taxon>
    </lineage>
</organism>
<evidence type="ECO:0000256" key="3">
    <source>
        <dbReference type="ARBA" id="ARBA00022679"/>
    </source>
</evidence>
<dbReference type="RefSeq" id="WP_089848023.1">
    <property type="nucleotide sequence ID" value="NZ_FNEJ01000011.1"/>
</dbReference>
<reference evidence="8 9" key="1">
    <citation type="submission" date="2016-10" db="EMBL/GenBank/DDBJ databases">
        <authorList>
            <person name="de Groot N.N."/>
        </authorList>
    </citation>
    <scope>NUCLEOTIDE SEQUENCE [LARGE SCALE GENOMIC DNA]</scope>
    <source>
        <strain evidence="8 9">DSM 26424</strain>
    </source>
</reference>
<dbReference type="GO" id="GO:0005524">
    <property type="term" value="F:ATP binding"/>
    <property type="evidence" value="ECO:0007669"/>
    <property type="project" value="UniProtKB-KW"/>
</dbReference>
<keyword evidence="5 6" id="KW-0067">ATP-binding</keyword>
<dbReference type="EMBL" id="FNEJ01000011">
    <property type="protein sequence ID" value="SDI86080.1"/>
    <property type="molecule type" value="Genomic_DNA"/>
</dbReference>
<keyword evidence="3 6" id="KW-0808">Transferase</keyword>
<keyword evidence="8" id="KW-0418">Kinase</keyword>
<name>A0A1G8P2P6_9RHOB</name>
<dbReference type="SMART" id="SM00072">
    <property type="entry name" value="GuKc"/>
    <property type="match status" value="1"/>
</dbReference>
<dbReference type="InterPro" id="IPR027417">
    <property type="entry name" value="P-loop_NTPase"/>
</dbReference>
<evidence type="ECO:0000313" key="9">
    <source>
        <dbReference type="Proteomes" id="UP000199093"/>
    </source>
</evidence>
<dbReference type="NCBIfam" id="TIGR02322">
    <property type="entry name" value="phosphon_PhnN"/>
    <property type="match status" value="1"/>
</dbReference>
<dbReference type="GO" id="GO:0033863">
    <property type="term" value="F:ribose 1,5-bisphosphate phosphokinase activity"/>
    <property type="evidence" value="ECO:0007669"/>
    <property type="project" value="UniProtKB-UniRule"/>
</dbReference>
<evidence type="ECO:0000256" key="2">
    <source>
        <dbReference type="ARBA" id="ARBA00005069"/>
    </source>
</evidence>
<dbReference type="SUPFAM" id="SSF52540">
    <property type="entry name" value="P-loop containing nucleoside triphosphate hydrolases"/>
    <property type="match status" value="1"/>
</dbReference>
<dbReference type="Gene3D" id="3.40.50.300">
    <property type="entry name" value="P-loop containing nucleotide triphosphate hydrolases"/>
    <property type="match status" value="1"/>
</dbReference>
<protein>
    <recommendedName>
        <fullName evidence="6">Ribose 1,5-bisphosphate phosphokinase PhnN</fullName>
        <ecNumber evidence="6">2.7.4.23</ecNumber>
    </recommendedName>
    <alternativeName>
        <fullName evidence="6">Ribose 1,5-bisphosphokinase</fullName>
    </alternativeName>
</protein>
<dbReference type="OrthoDB" id="341217at2"/>
<keyword evidence="4 6" id="KW-0547">Nucleotide-binding</keyword>
<dbReference type="HAMAP" id="MF_00836">
    <property type="entry name" value="PhnN"/>
    <property type="match status" value="1"/>
</dbReference>
<comment type="catalytic activity">
    <reaction evidence="1 6">
        <text>alpha-D-ribose 1,5-bisphosphate + ATP = 5-phospho-alpha-D-ribose 1-diphosphate + ADP</text>
        <dbReference type="Rhea" id="RHEA:20109"/>
        <dbReference type="ChEBI" id="CHEBI:30616"/>
        <dbReference type="ChEBI" id="CHEBI:58017"/>
        <dbReference type="ChEBI" id="CHEBI:68688"/>
        <dbReference type="ChEBI" id="CHEBI:456216"/>
        <dbReference type="EC" id="2.7.4.23"/>
    </reaction>
</comment>
<comment type="similarity">
    <text evidence="6">Belongs to the ribose 1,5-bisphosphokinase family.</text>
</comment>
<dbReference type="STRING" id="555512.SAMN04487993_1011105"/>
<evidence type="ECO:0000259" key="7">
    <source>
        <dbReference type="SMART" id="SM00072"/>
    </source>
</evidence>
<dbReference type="GO" id="GO:0006015">
    <property type="term" value="P:5-phosphoribose 1-diphosphate biosynthetic process"/>
    <property type="evidence" value="ECO:0007669"/>
    <property type="project" value="UniProtKB-UniRule"/>
</dbReference>
<evidence type="ECO:0000313" key="8">
    <source>
        <dbReference type="EMBL" id="SDI86080.1"/>
    </source>
</evidence>
<feature type="domain" description="Guanylate kinase/L-type calcium channel beta subunit" evidence="7">
    <location>
        <begin position="1"/>
        <end position="175"/>
    </location>
</feature>
<dbReference type="AlphaFoldDB" id="A0A1G8P2P6"/>
<evidence type="ECO:0000256" key="4">
    <source>
        <dbReference type="ARBA" id="ARBA00022741"/>
    </source>
</evidence>
<evidence type="ECO:0000256" key="1">
    <source>
        <dbReference type="ARBA" id="ARBA00000373"/>
    </source>
</evidence>
<comment type="function">
    <text evidence="6">Catalyzes the phosphorylation of ribose 1,5-bisphosphate to 5-phospho-D-ribosyl alpha-1-diphosphate (PRPP).</text>
</comment>
<evidence type="ECO:0000256" key="5">
    <source>
        <dbReference type="ARBA" id="ARBA00022840"/>
    </source>
</evidence>
<dbReference type="GO" id="GO:0005829">
    <property type="term" value="C:cytosol"/>
    <property type="evidence" value="ECO:0007669"/>
    <property type="project" value="TreeGrafter"/>
</dbReference>
<keyword evidence="9" id="KW-1185">Reference proteome</keyword>
<dbReference type="UniPathway" id="UPA00087">
    <property type="reaction ID" value="UER00175"/>
</dbReference>
<sequence length="176" mass="18346">MSRIFALVGPSGVGKDTLLARVAPGLPGLHVVRRVVTRAPAAGGEDHEAVTPAEFEDQRRAGRFALHWQAHGLHYGIPQAELTRAPVTVFNGSRKHLAAAAAAIPGLEVIHVTATRAALAARLAARGRETAADIAARLDRAAEPLPPGLCVHVIDNSGDLDTAAAALRALLQPVRA</sequence>
<evidence type="ECO:0000256" key="6">
    <source>
        <dbReference type="HAMAP-Rule" id="MF_00836"/>
    </source>
</evidence>
<dbReference type="PANTHER" id="PTHR23117">
    <property type="entry name" value="GUANYLATE KINASE-RELATED"/>
    <property type="match status" value="1"/>
</dbReference>
<dbReference type="EC" id="2.7.4.23" evidence="6"/>
<dbReference type="GO" id="GO:0019634">
    <property type="term" value="P:organic phosphonate metabolic process"/>
    <property type="evidence" value="ECO:0007669"/>
    <property type="project" value="UniProtKB-UniRule"/>
</dbReference>
<dbReference type="PANTHER" id="PTHR23117:SF8">
    <property type="entry name" value="RIBOSE 1,5-BISPHOSPHATE PHOSPHOKINASE PHNN"/>
    <property type="match status" value="1"/>
</dbReference>
<comment type="pathway">
    <text evidence="2 6">Metabolic intermediate biosynthesis; 5-phospho-alpha-D-ribose 1-diphosphate biosynthesis; 5-phospho-alpha-D-ribose 1-diphosphate from D-ribose 5-phosphate (route II): step 3/3.</text>
</comment>
<feature type="binding site" evidence="6">
    <location>
        <begin position="9"/>
        <end position="16"/>
    </location>
    <ligand>
        <name>ATP</name>
        <dbReference type="ChEBI" id="CHEBI:30616"/>
    </ligand>
</feature>
<dbReference type="InterPro" id="IPR012699">
    <property type="entry name" value="PhnN"/>
</dbReference>